<accession>A0ABU2N7H9</accession>
<dbReference type="InterPro" id="IPR021401">
    <property type="entry name" value="DUF3040"/>
</dbReference>
<keyword evidence="2" id="KW-1133">Transmembrane helix</keyword>
<keyword evidence="2" id="KW-0812">Transmembrane</keyword>
<sequence length="121" mass="12768">MIPDDAAGRPLSPTELATIADLERQLLVDTPIPDRARGTGSSRRRGWRRSANTTPLAALVVAGVLLVVVAGLAGAGLLGALAVLVSVVVTAFAWPLLPRGLGGPVRPRRLPRRFVRLGRPR</sequence>
<dbReference type="Proteomes" id="UP001183202">
    <property type="component" value="Unassembled WGS sequence"/>
</dbReference>
<evidence type="ECO:0000256" key="1">
    <source>
        <dbReference type="SAM" id="MobiDB-lite"/>
    </source>
</evidence>
<gene>
    <name evidence="3" type="ORF">RM445_10265</name>
</gene>
<dbReference type="Pfam" id="PF11239">
    <property type="entry name" value="DUF3040"/>
    <property type="match status" value="1"/>
</dbReference>
<proteinExistence type="predicted"/>
<reference evidence="4" key="1">
    <citation type="submission" date="2023-07" db="EMBL/GenBank/DDBJ databases">
        <title>30 novel species of actinomycetes from the DSMZ collection.</title>
        <authorList>
            <person name="Nouioui I."/>
        </authorList>
    </citation>
    <scope>NUCLEOTIDE SEQUENCE [LARGE SCALE GENOMIC DNA]</scope>
    <source>
        <strain evidence="4">DSM 45834</strain>
    </source>
</reference>
<keyword evidence="4" id="KW-1185">Reference proteome</keyword>
<name>A0ABU2N7H9_9PSEU</name>
<organism evidence="3 4">
    <name type="scientific">Pseudonocardia charpentierae</name>
    <dbReference type="NCBI Taxonomy" id="3075545"/>
    <lineage>
        <taxon>Bacteria</taxon>
        <taxon>Bacillati</taxon>
        <taxon>Actinomycetota</taxon>
        <taxon>Actinomycetes</taxon>
        <taxon>Pseudonocardiales</taxon>
        <taxon>Pseudonocardiaceae</taxon>
        <taxon>Pseudonocardia</taxon>
    </lineage>
</organism>
<evidence type="ECO:0000256" key="2">
    <source>
        <dbReference type="SAM" id="Phobius"/>
    </source>
</evidence>
<evidence type="ECO:0000313" key="3">
    <source>
        <dbReference type="EMBL" id="MDT0349905.1"/>
    </source>
</evidence>
<feature type="transmembrane region" description="Helical" evidence="2">
    <location>
        <begin position="78"/>
        <end position="97"/>
    </location>
</feature>
<comment type="caution">
    <text evidence="3">The sequence shown here is derived from an EMBL/GenBank/DDBJ whole genome shotgun (WGS) entry which is preliminary data.</text>
</comment>
<keyword evidence="2" id="KW-0472">Membrane</keyword>
<dbReference type="RefSeq" id="WP_311555935.1">
    <property type="nucleotide sequence ID" value="NZ_JAVREJ010000005.1"/>
</dbReference>
<evidence type="ECO:0000313" key="4">
    <source>
        <dbReference type="Proteomes" id="UP001183202"/>
    </source>
</evidence>
<feature type="region of interest" description="Disordered" evidence="1">
    <location>
        <begin position="30"/>
        <end position="49"/>
    </location>
</feature>
<protein>
    <submittedName>
        <fullName evidence="3">DUF3040 domain-containing protein</fullName>
    </submittedName>
</protein>
<feature type="transmembrane region" description="Helical" evidence="2">
    <location>
        <begin position="53"/>
        <end position="72"/>
    </location>
</feature>
<dbReference type="EMBL" id="JAVREJ010000005">
    <property type="protein sequence ID" value="MDT0349905.1"/>
    <property type="molecule type" value="Genomic_DNA"/>
</dbReference>